<dbReference type="Pfam" id="PF00059">
    <property type="entry name" value="Lectin_C"/>
    <property type="match status" value="1"/>
</dbReference>
<dbReference type="Gene3D" id="3.10.100.10">
    <property type="entry name" value="Mannose-Binding Protein A, subunit A"/>
    <property type="match status" value="1"/>
</dbReference>
<feature type="signal peptide" evidence="2">
    <location>
        <begin position="1"/>
        <end position="20"/>
    </location>
</feature>
<keyword evidence="2" id="KW-0732">Signal</keyword>
<dbReference type="GO" id="GO:0030246">
    <property type="term" value="F:carbohydrate binding"/>
    <property type="evidence" value="ECO:0007669"/>
    <property type="project" value="UniProtKB-KW"/>
</dbReference>
<keyword evidence="5" id="KW-1185">Reference proteome</keyword>
<evidence type="ECO:0000313" key="4">
    <source>
        <dbReference type="EMBL" id="CAB3364816.1"/>
    </source>
</evidence>
<sequence length="202" mass="22336">MHSSVVVVAALLGIVLCCTAAPSDPTVVPTTAVPTTAVPTTPTIAPLKTSIGQSTVAATATAATTKAARNANGVGSYFWHEWRYFEVSSVPAPWFLANYECKRKGMALVSLETREEDDYIRQHIFSNYPGEHFWTSGNDVYQEGSYYWDSTGNAVGPYRNWAPNQPVAGTTLNCIAYDRTLDIRWVTSNCNNLLRYICEQYY</sequence>
<evidence type="ECO:0000313" key="5">
    <source>
        <dbReference type="Proteomes" id="UP000494165"/>
    </source>
</evidence>
<dbReference type="SUPFAM" id="SSF56436">
    <property type="entry name" value="C-type lectin-like"/>
    <property type="match status" value="1"/>
</dbReference>
<dbReference type="InterPro" id="IPR016186">
    <property type="entry name" value="C-type_lectin-like/link_sf"/>
</dbReference>
<keyword evidence="1" id="KW-0430">Lectin</keyword>
<evidence type="ECO:0000256" key="2">
    <source>
        <dbReference type="SAM" id="SignalP"/>
    </source>
</evidence>
<proteinExistence type="predicted"/>
<dbReference type="CDD" id="cd00037">
    <property type="entry name" value="CLECT"/>
    <property type="match status" value="1"/>
</dbReference>
<evidence type="ECO:0000256" key="1">
    <source>
        <dbReference type="ARBA" id="ARBA00022734"/>
    </source>
</evidence>
<dbReference type="PANTHER" id="PTHR22799:SF6">
    <property type="entry name" value="C-TYPE LECTIN DOMAIN FAMILY 4 MEMBER M-LIKE"/>
    <property type="match status" value="1"/>
</dbReference>
<protein>
    <recommendedName>
        <fullName evidence="3">C-type lectin domain-containing protein</fullName>
    </recommendedName>
</protein>
<dbReference type="EMBL" id="CADEPI010000017">
    <property type="protein sequence ID" value="CAB3364816.1"/>
    <property type="molecule type" value="Genomic_DNA"/>
</dbReference>
<dbReference type="AlphaFoldDB" id="A0A8S1BYM9"/>
<name>A0A8S1BYM9_9INSE</name>
<gene>
    <name evidence="4" type="ORF">CLODIP_2_CD03628</name>
</gene>
<dbReference type="Proteomes" id="UP000494165">
    <property type="component" value="Unassembled WGS sequence"/>
</dbReference>
<dbReference type="SMART" id="SM00034">
    <property type="entry name" value="CLECT"/>
    <property type="match status" value="1"/>
</dbReference>
<dbReference type="InterPro" id="IPR051663">
    <property type="entry name" value="CLec_Tetranectin-domain"/>
</dbReference>
<dbReference type="PROSITE" id="PS50041">
    <property type="entry name" value="C_TYPE_LECTIN_2"/>
    <property type="match status" value="1"/>
</dbReference>
<dbReference type="PANTHER" id="PTHR22799">
    <property type="entry name" value="TETRANECTIN-RELATED"/>
    <property type="match status" value="1"/>
</dbReference>
<accession>A0A8S1BYM9</accession>
<feature type="domain" description="C-type lectin" evidence="3">
    <location>
        <begin position="79"/>
        <end position="199"/>
    </location>
</feature>
<reference evidence="4 5" key="1">
    <citation type="submission" date="2020-04" db="EMBL/GenBank/DDBJ databases">
        <authorList>
            <person name="Alioto T."/>
            <person name="Alioto T."/>
            <person name="Gomez Garrido J."/>
        </authorList>
    </citation>
    <scope>NUCLEOTIDE SEQUENCE [LARGE SCALE GENOMIC DNA]</scope>
</reference>
<evidence type="ECO:0000259" key="3">
    <source>
        <dbReference type="PROSITE" id="PS50041"/>
    </source>
</evidence>
<comment type="caution">
    <text evidence="4">The sequence shown here is derived from an EMBL/GenBank/DDBJ whole genome shotgun (WGS) entry which is preliminary data.</text>
</comment>
<dbReference type="InterPro" id="IPR016187">
    <property type="entry name" value="CTDL_fold"/>
</dbReference>
<dbReference type="InterPro" id="IPR001304">
    <property type="entry name" value="C-type_lectin-like"/>
</dbReference>
<organism evidence="4 5">
    <name type="scientific">Cloeon dipterum</name>
    <dbReference type="NCBI Taxonomy" id="197152"/>
    <lineage>
        <taxon>Eukaryota</taxon>
        <taxon>Metazoa</taxon>
        <taxon>Ecdysozoa</taxon>
        <taxon>Arthropoda</taxon>
        <taxon>Hexapoda</taxon>
        <taxon>Insecta</taxon>
        <taxon>Pterygota</taxon>
        <taxon>Palaeoptera</taxon>
        <taxon>Ephemeroptera</taxon>
        <taxon>Pisciforma</taxon>
        <taxon>Baetidae</taxon>
        <taxon>Cloeon</taxon>
    </lineage>
</organism>
<dbReference type="OrthoDB" id="7727505at2759"/>
<dbReference type="GO" id="GO:0005615">
    <property type="term" value="C:extracellular space"/>
    <property type="evidence" value="ECO:0007669"/>
    <property type="project" value="TreeGrafter"/>
</dbReference>
<feature type="chain" id="PRO_5035823583" description="C-type lectin domain-containing protein" evidence="2">
    <location>
        <begin position="21"/>
        <end position="202"/>
    </location>
</feature>